<evidence type="ECO:0000313" key="3">
    <source>
        <dbReference type="EMBL" id="OIJ22363.1"/>
    </source>
</evidence>
<dbReference type="STRING" id="472963.BKP45_06930"/>
<evidence type="ECO:0000313" key="4">
    <source>
        <dbReference type="Proteomes" id="UP000180057"/>
    </source>
</evidence>
<dbReference type="AlphaFoldDB" id="A0A1S2MD46"/>
<sequence length="164" mass="18868">MSAELMIQSMKKLIEIHQTFCEIAKEKTECLKKGDIAHLRSLMQKEVVQLKQLERVEQERIRLVQFFIQGKGLVTETGTLTELLPYVSDTEKEELVSLQKSLTEQINLLKQENELNQQLIQDSLRFVNLSLDVLKPEAETGNYGRPDKEFDDGIQGRSLFDSKA</sequence>
<feature type="region of interest" description="Disordered" evidence="2">
    <location>
        <begin position="138"/>
        <end position="164"/>
    </location>
</feature>
<gene>
    <name evidence="3" type="ORF">BKP45_06930</name>
</gene>
<dbReference type="GO" id="GO:0044780">
    <property type="term" value="P:bacterial-type flagellum assembly"/>
    <property type="evidence" value="ECO:0007669"/>
    <property type="project" value="InterPro"/>
</dbReference>
<evidence type="ECO:0000256" key="2">
    <source>
        <dbReference type="SAM" id="MobiDB-lite"/>
    </source>
</evidence>
<dbReference type="SUPFAM" id="SSF140566">
    <property type="entry name" value="FlgN-like"/>
    <property type="match status" value="1"/>
</dbReference>
<dbReference type="Proteomes" id="UP000180057">
    <property type="component" value="Unassembled WGS sequence"/>
</dbReference>
<protein>
    <recommendedName>
        <fullName evidence="5">Flagellar protein FlgN</fullName>
    </recommendedName>
</protein>
<proteinExistence type="predicted"/>
<accession>A0A1S2MD46</accession>
<dbReference type="OrthoDB" id="2381500at2"/>
<reference evidence="3 4" key="1">
    <citation type="submission" date="2016-10" db="EMBL/GenBank/DDBJ databases">
        <title>Draft genome sequences of four alkaliphilic bacteria belonging to the Anaerobacillus genus.</title>
        <authorList>
            <person name="Bassil N.M."/>
            <person name="Lloyd J.R."/>
        </authorList>
    </citation>
    <scope>NUCLEOTIDE SEQUENCE [LARGE SCALE GENOMIC DNA]</scope>
    <source>
        <strain evidence="3 4">DSM 22531</strain>
    </source>
</reference>
<name>A0A1S2MD46_9BACI</name>
<evidence type="ECO:0000256" key="1">
    <source>
        <dbReference type="ARBA" id="ARBA00022795"/>
    </source>
</evidence>
<dbReference type="EMBL" id="MLQS01000001">
    <property type="protein sequence ID" value="OIJ22363.1"/>
    <property type="molecule type" value="Genomic_DNA"/>
</dbReference>
<dbReference type="RefSeq" id="WP_071388918.1">
    <property type="nucleotide sequence ID" value="NZ_MLQS01000001.1"/>
</dbReference>
<dbReference type="InterPro" id="IPR007809">
    <property type="entry name" value="FlgN-like"/>
</dbReference>
<dbReference type="InterPro" id="IPR036679">
    <property type="entry name" value="FlgN-like_sf"/>
</dbReference>
<keyword evidence="4" id="KW-1185">Reference proteome</keyword>
<evidence type="ECO:0008006" key="5">
    <source>
        <dbReference type="Google" id="ProtNLM"/>
    </source>
</evidence>
<keyword evidence="1" id="KW-1005">Bacterial flagellum biogenesis</keyword>
<dbReference type="Gene3D" id="1.20.58.300">
    <property type="entry name" value="FlgN-like"/>
    <property type="match status" value="1"/>
</dbReference>
<dbReference type="Pfam" id="PF05130">
    <property type="entry name" value="FlgN"/>
    <property type="match status" value="1"/>
</dbReference>
<organism evidence="3 4">
    <name type="scientific">Anaerobacillus alkalidiazotrophicus</name>
    <dbReference type="NCBI Taxonomy" id="472963"/>
    <lineage>
        <taxon>Bacteria</taxon>
        <taxon>Bacillati</taxon>
        <taxon>Bacillota</taxon>
        <taxon>Bacilli</taxon>
        <taxon>Bacillales</taxon>
        <taxon>Bacillaceae</taxon>
        <taxon>Anaerobacillus</taxon>
    </lineage>
</organism>
<comment type="caution">
    <text evidence="3">The sequence shown here is derived from an EMBL/GenBank/DDBJ whole genome shotgun (WGS) entry which is preliminary data.</text>
</comment>